<keyword evidence="4" id="KW-1185">Reference proteome</keyword>
<dbReference type="Pfam" id="PF09977">
    <property type="entry name" value="Tad_C"/>
    <property type="match status" value="1"/>
</dbReference>
<keyword evidence="1" id="KW-0812">Transmembrane</keyword>
<accession>A0A261RZF0</accession>
<feature type="domain" description="DUF2134" evidence="2">
    <location>
        <begin position="58"/>
        <end position="152"/>
    </location>
</feature>
<evidence type="ECO:0000259" key="2">
    <source>
        <dbReference type="Pfam" id="PF09977"/>
    </source>
</evidence>
<protein>
    <recommendedName>
        <fullName evidence="2">DUF2134 domain-containing protein</fullName>
    </recommendedName>
</protein>
<proteinExistence type="predicted"/>
<dbReference type="RefSeq" id="WP_094854898.1">
    <property type="nucleotide sequence ID" value="NZ_NEVM01000005.1"/>
</dbReference>
<keyword evidence="1" id="KW-1133">Transmembrane helix</keyword>
<gene>
    <name evidence="3" type="ORF">CAL29_20835</name>
</gene>
<dbReference type="EMBL" id="NEVM01000005">
    <property type="protein sequence ID" value="OZI30474.1"/>
    <property type="molecule type" value="Genomic_DNA"/>
</dbReference>
<evidence type="ECO:0000313" key="3">
    <source>
        <dbReference type="EMBL" id="OZI30474.1"/>
    </source>
</evidence>
<keyword evidence="1" id="KW-0472">Membrane</keyword>
<dbReference type="OrthoDB" id="8534992at2"/>
<feature type="transmembrane region" description="Helical" evidence="1">
    <location>
        <begin position="21"/>
        <end position="43"/>
    </location>
</feature>
<evidence type="ECO:0000256" key="1">
    <source>
        <dbReference type="SAM" id="Phobius"/>
    </source>
</evidence>
<dbReference type="InterPro" id="IPR018705">
    <property type="entry name" value="DUF2134_membrane"/>
</dbReference>
<reference evidence="4" key="1">
    <citation type="submission" date="2017-05" db="EMBL/GenBank/DDBJ databases">
        <title>Complete and WGS of Bordetella genogroups.</title>
        <authorList>
            <person name="Spilker T."/>
            <person name="Lipuma J."/>
        </authorList>
    </citation>
    <scope>NUCLEOTIDE SEQUENCE [LARGE SCALE GENOMIC DNA]</scope>
    <source>
        <strain evidence="4">AU16122</strain>
    </source>
</reference>
<evidence type="ECO:0000313" key="4">
    <source>
        <dbReference type="Proteomes" id="UP000216020"/>
    </source>
</evidence>
<name>A0A261RZF0_9BORD</name>
<dbReference type="AlphaFoldDB" id="A0A261RZF0"/>
<comment type="caution">
    <text evidence="3">The sequence shown here is derived from an EMBL/GenBank/DDBJ whole genome shotgun (WGS) entry which is preliminary data.</text>
</comment>
<sequence>MFRPRRILPQRHRQRGSILAPAVIGLFAVVVLLGGVQLGYLFYVKRDMQKAADLAALSGAQALGNGNALDCAAATTAAAAAARANLPAPADAANVSADCWRWDPVNNDADPRHLAAPTAGQRFNAVMATIDRAIPSLVPFMEDRTVGVQAVAARPGEPVAAFSIGTTLLASRQRPGTLVNLLAAVGLDLDSAKLVGYDAGLADVRITPAGLLHRLGIDVASDITVGQLNSLLAANRVSLNDLLDAVVVAGGQGGLLAANVTLVNAVKSQLGLDALNVALGSDSAGRGGGLFAEITAPDAQSALNTRIGALDLIAAAVGVATGGHAVQGGAPVDIAGLVTVTPSFSIVEPAQIAIGGVGATAYSAQVRVFLRVTVPTIKLLGLLSFGIDLPIVADLVAGQGTLTDLCTETDSSGRDLATIAVKTSVLDACIGDLTQESAFSSKQPCGTDLHDHQLLTLKVFDVDMGVNNHIPLPLIKGEATVTLYAGQKVPVPTKPSLQLGNEVKDLTDAALTFLLGHVAQKGGDTQSGDAASSLAKGFWAQARDGNKCNPNAGGADGYNCRNDLWQSALKLAQQASAGLGDYLDKQPNAGLLTGVANLLTGLTGALDKALSDIVGALVPTNACATFTLLPLGYGGTESGCVGEIAKRFAGKPNAGAALSNVVLGLLGPLFDALRPALDAIGDALLDVVNNEVGLDLNRVDVNLMSLQCNGKGVQLVF</sequence>
<organism evidence="3 4">
    <name type="scientific">Bordetella genomosp. 10</name>
    <dbReference type="NCBI Taxonomy" id="1416804"/>
    <lineage>
        <taxon>Bacteria</taxon>
        <taxon>Pseudomonadati</taxon>
        <taxon>Pseudomonadota</taxon>
        <taxon>Betaproteobacteria</taxon>
        <taxon>Burkholderiales</taxon>
        <taxon>Alcaligenaceae</taxon>
        <taxon>Bordetella</taxon>
    </lineage>
</organism>
<dbReference type="Proteomes" id="UP000216020">
    <property type="component" value="Unassembled WGS sequence"/>
</dbReference>